<protein>
    <submittedName>
        <fullName evidence="5">Bifunctional metallophosphatase/5'-nucleotidase</fullName>
    </submittedName>
</protein>
<dbReference type="InterPro" id="IPR029052">
    <property type="entry name" value="Metallo-depent_PP-like"/>
</dbReference>
<dbReference type="Pfam" id="PF00149">
    <property type="entry name" value="Metallophos"/>
    <property type="match status" value="1"/>
</dbReference>
<dbReference type="Pfam" id="PF02872">
    <property type="entry name" value="5_nucleotid_C"/>
    <property type="match status" value="1"/>
</dbReference>
<organism evidence="5 6">
    <name type="scientific">Paraferrimonas sedimenticola</name>
    <dbReference type="NCBI Taxonomy" id="375674"/>
    <lineage>
        <taxon>Bacteria</taxon>
        <taxon>Pseudomonadati</taxon>
        <taxon>Pseudomonadota</taxon>
        <taxon>Gammaproteobacteria</taxon>
        <taxon>Alteromonadales</taxon>
        <taxon>Ferrimonadaceae</taxon>
        <taxon>Paraferrimonas</taxon>
    </lineage>
</organism>
<dbReference type="SUPFAM" id="SSF56300">
    <property type="entry name" value="Metallo-dependent phosphatases"/>
    <property type="match status" value="1"/>
</dbReference>
<dbReference type="GO" id="GO:0030288">
    <property type="term" value="C:outer membrane-bounded periplasmic space"/>
    <property type="evidence" value="ECO:0007669"/>
    <property type="project" value="TreeGrafter"/>
</dbReference>
<gene>
    <name evidence="5" type="ORF">GCM10007895_19590</name>
</gene>
<sequence length="573" mass="63132">MQKSAQYQLTLAHINDCHSHFEANSLRLDFDYQGQTIPLMADCGGYAAIAAAVKQIRQTRTHPSLFVHAGDCYQGTLYYSVYHGKANWDLMNRMGLDALVLGNHDMDPGNRGTHPLVDSANFPVFAGNCDYSVEADDKPFGLKNHSNLYQYQAELGIARYQLIPFHDTQLAIFGVTLEQMHKVATPDPEARFHDPLAVAQTTIDHLRQRGIRHIVLLSHLGLTQDRELASKLKGASVIVGGHSHSLQGDFSAVGLDQGLVYGDCEIPSERIPVLHAGKFAETLGVAELTMDADGRVIRLAGGNQLLVSSSVTCPESAKYPQAKTAINAFNALPYVVPVSPDLEISQRIAQEYQPALRAMEHEHIAYAPKTWHHTRLPTKSLPQGSELAPMVAHGFYRAARELGHRVDFALHNAGGVRTSLLAGDVSQADIAGRMLPFAIPLVCYQLQAKHLALALEGAINAAINNGVQSTGTGSFPYAYRLGYRYDAKAPAGQRLTQLKLFTEQDRWQVLDPEQWLWGVSSAYTASGKEGYQALQQRKQSLTLPLMMSDSFIQLLQHRSLDTLQVAFELDFNN</sequence>
<dbReference type="GO" id="GO:0000166">
    <property type="term" value="F:nucleotide binding"/>
    <property type="evidence" value="ECO:0007669"/>
    <property type="project" value="UniProtKB-KW"/>
</dbReference>
<evidence type="ECO:0000259" key="4">
    <source>
        <dbReference type="Pfam" id="PF02872"/>
    </source>
</evidence>
<evidence type="ECO:0000256" key="2">
    <source>
        <dbReference type="RuleBase" id="RU362119"/>
    </source>
</evidence>
<name>A0AA37RX78_9GAMM</name>
<dbReference type="InterPro" id="IPR006179">
    <property type="entry name" value="5_nucleotidase/apyrase"/>
</dbReference>
<keyword evidence="2" id="KW-0378">Hydrolase</keyword>
<keyword evidence="2" id="KW-0547">Nucleotide-binding</keyword>
<dbReference type="InterPro" id="IPR036907">
    <property type="entry name" value="5'-Nucleotdase_C_sf"/>
</dbReference>
<dbReference type="PANTHER" id="PTHR11575:SF24">
    <property type="entry name" value="5'-NUCLEOTIDASE"/>
    <property type="match status" value="1"/>
</dbReference>
<feature type="domain" description="5'-Nucleotidase C-terminal" evidence="4">
    <location>
        <begin position="386"/>
        <end position="535"/>
    </location>
</feature>
<dbReference type="Gene3D" id="3.60.21.10">
    <property type="match status" value="1"/>
</dbReference>
<reference evidence="5" key="1">
    <citation type="journal article" date="2014" name="Int. J. Syst. Evol. Microbiol.">
        <title>Complete genome sequence of Corynebacterium casei LMG S-19264T (=DSM 44701T), isolated from a smear-ripened cheese.</title>
        <authorList>
            <consortium name="US DOE Joint Genome Institute (JGI-PGF)"/>
            <person name="Walter F."/>
            <person name="Albersmeier A."/>
            <person name="Kalinowski J."/>
            <person name="Ruckert C."/>
        </authorList>
    </citation>
    <scope>NUCLEOTIDE SEQUENCE</scope>
    <source>
        <strain evidence="5">NBRC 101628</strain>
    </source>
</reference>
<dbReference type="GO" id="GO:0008768">
    <property type="term" value="F:UDP-sugar diphosphatase activity"/>
    <property type="evidence" value="ECO:0007669"/>
    <property type="project" value="TreeGrafter"/>
</dbReference>
<comment type="similarity">
    <text evidence="2">Belongs to the 5'-nucleotidase family.</text>
</comment>
<evidence type="ECO:0000256" key="1">
    <source>
        <dbReference type="ARBA" id="ARBA00022729"/>
    </source>
</evidence>
<keyword evidence="6" id="KW-1185">Reference proteome</keyword>
<dbReference type="GO" id="GO:0008253">
    <property type="term" value="F:5'-nucleotidase activity"/>
    <property type="evidence" value="ECO:0007669"/>
    <property type="project" value="TreeGrafter"/>
</dbReference>
<dbReference type="PANTHER" id="PTHR11575">
    <property type="entry name" value="5'-NUCLEOTIDASE-RELATED"/>
    <property type="match status" value="1"/>
</dbReference>
<comment type="caution">
    <text evidence="5">The sequence shown here is derived from an EMBL/GenBank/DDBJ whole genome shotgun (WGS) entry which is preliminary data.</text>
</comment>
<evidence type="ECO:0000313" key="5">
    <source>
        <dbReference type="EMBL" id="GLP96653.1"/>
    </source>
</evidence>
<feature type="domain" description="Calcineurin-like phosphoesterase" evidence="3">
    <location>
        <begin position="10"/>
        <end position="245"/>
    </location>
</feature>
<dbReference type="RefSeq" id="WP_095503980.1">
    <property type="nucleotide sequence ID" value="NZ_BSNC01000005.1"/>
</dbReference>
<dbReference type="SUPFAM" id="SSF55816">
    <property type="entry name" value="5'-nucleotidase (syn. UDP-sugar hydrolase), C-terminal domain"/>
    <property type="match status" value="1"/>
</dbReference>
<dbReference type="GO" id="GO:0009166">
    <property type="term" value="P:nucleotide catabolic process"/>
    <property type="evidence" value="ECO:0007669"/>
    <property type="project" value="InterPro"/>
</dbReference>
<proteinExistence type="inferred from homology"/>
<dbReference type="InterPro" id="IPR008334">
    <property type="entry name" value="5'-Nucleotdase_C"/>
</dbReference>
<keyword evidence="1" id="KW-0732">Signal</keyword>
<dbReference type="AlphaFoldDB" id="A0AA37RX78"/>
<accession>A0AA37RX78</accession>
<dbReference type="PRINTS" id="PR01607">
    <property type="entry name" value="APYRASEFAMLY"/>
</dbReference>
<evidence type="ECO:0000259" key="3">
    <source>
        <dbReference type="Pfam" id="PF00149"/>
    </source>
</evidence>
<dbReference type="Proteomes" id="UP001161422">
    <property type="component" value="Unassembled WGS sequence"/>
</dbReference>
<dbReference type="Gene3D" id="3.90.780.10">
    <property type="entry name" value="5'-Nucleotidase, C-terminal domain"/>
    <property type="match status" value="1"/>
</dbReference>
<dbReference type="EMBL" id="BSNC01000005">
    <property type="protein sequence ID" value="GLP96653.1"/>
    <property type="molecule type" value="Genomic_DNA"/>
</dbReference>
<evidence type="ECO:0000313" key="6">
    <source>
        <dbReference type="Proteomes" id="UP001161422"/>
    </source>
</evidence>
<reference evidence="5" key="2">
    <citation type="submission" date="2023-01" db="EMBL/GenBank/DDBJ databases">
        <title>Draft genome sequence of Paraferrimonas sedimenticola strain NBRC 101628.</title>
        <authorList>
            <person name="Sun Q."/>
            <person name="Mori K."/>
        </authorList>
    </citation>
    <scope>NUCLEOTIDE SEQUENCE</scope>
    <source>
        <strain evidence="5">NBRC 101628</strain>
    </source>
</reference>
<dbReference type="InterPro" id="IPR004843">
    <property type="entry name" value="Calcineurin-like_PHP"/>
</dbReference>